<dbReference type="RefSeq" id="XP_013758452.1">
    <property type="nucleotide sequence ID" value="XM_013902998.1"/>
</dbReference>
<gene>
    <name evidence="2" type="ORF">AMSG_11816</name>
</gene>
<sequence length="221" mass="22405">MDAEGSAQKADKSGRHGEGVKRRIVREELSRAQRRHTRLDTEVREQDHVMAQAANIGGRNGRIGAGPGGAGWAPGPGLGSGLGSRAVVDALGNEHMPKVDSAHLGSTAAGAMKDPAWIHGVLDGIEAQAIFAASSPHTDWNLSLDTSGDGGDSGGASSSAPSSPLSDSAPTLLSPTSPTAASKSIIGKVVDELASTITVAADTIRNGLPSGDDADPTIFYP</sequence>
<reference evidence="2 3" key="1">
    <citation type="submission" date="2010-05" db="EMBL/GenBank/DDBJ databases">
        <title>The Genome Sequence of Thecamonas trahens ATCC 50062.</title>
        <authorList>
            <consortium name="The Broad Institute Genome Sequencing Platform"/>
            <person name="Russ C."/>
            <person name="Cuomo C."/>
            <person name="Shea T."/>
            <person name="Young S.K."/>
            <person name="Zeng Q."/>
            <person name="Koehrsen M."/>
            <person name="Haas B."/>
            <person name="Borodovsky M."/>
            <person name="Guigo R."/>
            <person name="Alvarado L."/>
            <person name="Berlin A."/>
            <person name="Bochicchio J."/>
            <person name="Borenstein D."/>
            <person name="Chapman S."/>
            <person name="Chen Z."/>
            <person name="Freedman E."/>
            <person name="Gellesch M."/>
            <person name="Goldberg J."/>
            <person name="Griggs A."/>
            <person name="Gujja S."/>
            <person name="Heilman E."/>
            <person name="Heiman D."/>
            <person name="Hepburn T."/>
            <person name="Howarth C."/>
            <person name="Jen D."/>
            <person name="Larson L."/>
            <person name="Mehta T."/>
            <person name="Park D."/>
            <person name="Pearson M."/>
            <person name="Roberts A."/>
            <person name="Saif S."/>
            <person name="Shenoy N."/>
            <person name="Sisk P."/>
            <person name="Stolte C."/>
            <person name="Sykes S."/>
            <person name="Thomson T."/>
            <person name="Walk T."/>
            <person name="White J."/>
            <person name="Yandava C."/>
            <person name="Burger G."/>
            <person name="Gray M.W."/>
            <person name="Holland P.W.H."/>
            <person name="King N."/>
            <person name="Lang F.B.F."/>
            <person name="Roger A.J."/>
            <person name="Ruiz-Trillo I."/>
            <person name="Lander E."/>
            <person name="Nusbaum C."/>
        </authorList>
    </citation>
    <scope>NUCLEOTIDE SEQUENCE [LARGE SCALE GENOMIC DNA]</scope>
    <source>
        <strain evidence="2 3">ATCC 50062</strain>
    </source>
</reference>
<protein>
    <submittedName>
        <fullName evidence="2">Uncharacterized protein</fullName>
    </submittedName>
</protein>
<feature type="region of interest" description="Disordered" evidence="1">
    <location>
        <begin position="57"/>
        <end position="77"/>
    </location>
</feature>
<organism evidence="2 3">
    <name type="scientific">Thecamonas trahens ATCC 50062</name>
    <dbReference type="NCBI Taxonomy" id="461836"/>
    <lineage>
        <taxon>Eukaryota</taxon>
        <taxon>Apusozoa</taxon>
        <taxon>Apusomonadida</taxon>
        <taxon>Apusomonadidae</taxon>
        <taxon>Thecamonas</taxon>
    </lineage>
</organism>
<name>A0A0L0DCF3_THETB</name>
<accession>A0A0L0DCF3</accession>
<dbReference type="GeneID" id="25569731"/>
<feature type="region of interest" description="Disordered" evidence="1">
    <location>
        <begin position="1"/>
        <end position="39"/>
    </location>
</feature>
<proteinExistence type="predicted"/>
<dbReference type="EMBL" id="GL349452">
    <property type="protein sequence ID" value="KNC48988.1"/>
    <property type="molecule type" value="Genomic_DNA"/>
</dbReference>
<feature type="compositionally biased region" description="Basic and acidic residues" evidence="1">
    <location>
        <begin position="9"/>
        <end position="31"/>
    </location>
</feature>
<feature type="region of interest" description="Disordered" evidence="1">
    <location>
        <begin position="201"/>
        <end position="221"/>
    </location>
</feature>
<keyword evidence="3" id="KW-1185">Reference proteome</keyword>
<dbReference type="AlphaFoldDB" id="A0A0L0DCF3"/>
<evidence type="ECO:0000256" key="1">
    <source>
        <dbReference type="SAM" id="MobiDB-lite"/>
    </source>
</evidence>
<feature type="compositionally biased region" description="Gly residues" evidence="1">
    <location>
        <begin position="58"/>
        <end position="77"/>
    </location>
</feature>
<evidence type="ECO:0000313" key="3">
    <source>
        <dbReference type="Proteomes" id="UP000054408"/>
    </source>
</evidence>
<feature type="compositionally biased region" description="Low complexity" evidence="1">
    <location>
        <begin position="155"/>
        <end position="180"/>
    </location>
</feature>
<feature type="region of interest" description="Disordered" evidence="1">
    <location>
        <begin position="142"/>
        <end position="180"/>
    </location>
</feature>
<evidence type="ECO:0000313" key="2">
    <source>
        <dbReference type="EMBL" id="KNC48988.1"/>
    </source>
</evidence>
<dbReference type="Proteomes" id="UP000054408">
    <property type="component" value="Unassembled WGS sequence"/>
</dbReference>